<gene>
    <name evidence="1" type="ordered locus">Sden_2063</name>
</gene>
<dbReference type="AlphaFoldDB" id="Q12MI1"/>
<dbReference type="HOGENOM" id="CLU_1106523_0_0_6"/>
<dbReference type="Proteomes" id="UP000001982">
    <property type="component" value="Chromosome"/>
</dbReference>
<evidence type="ECO:0000313" key="1">
    <source>
        <dbReference type="EMBL" id="ABE55345.1"/>
    </source>
</evidence>
<reference evidence="1 2" key="1">
    <citation type="submission" date="2006-03" db="EMBL/GenBank/DDBJ databases">
        <title>Complete sequence of Shewanella denitrificans OS217.</title>
        <authorList>
            <consortium name="US DOE Joint Genome Institute"/>
            <person name="Copeland A."/>
            <person name="Lucas S."/>
            <person name="Lapidus A."/>
            <person name="Barry K."/>
            <person name="Detter J.C."/>
            <person name="Glavina del Rio T."/>
            <person name="Hammon N."/>
            <person name="Israni S."/>
            <person name="Dalin E."/>
            <person name="Tice H."/>
            <person name="Pitluck S."/>
            <person name="Brettin T."/>
            <person name="Bruce D."/>
            <person name="Han C."/>
            <person name="Tapia R."/>
            <person name="Gilna P."/>
            <person name="Kiss H."/>
            <person name="Schmutz J."/>
            <person name="Larimer F."/>
            <person name="Land M."/>
            <person name="Hauser L."/>
            <person name="Kyrpides N."/>
            <person name="Lykidis A."/>
            <person name="Richardson P."/>
        </authorList>
    </citation>
    <scope>NUCLEOTIDE SEQUENCE [LARGE SCALE GENOMIC DNA]</scope>
    <source>
        <strain evidence="2">OS217 / ATCC BAA-1090 / DSM 15013</strain>
    </source>
</reference>
<name>Q12MI1_SHEDO</name>
<evidence type="ECO:0000313" key="2">
    <source>
        <dbReference type="Proteomes" id="UP000001982"/>
    </source>
</evidence>
<sequence length="251" mass="28331">MKFNKKAVGILLFIFLIIAALTFLLSKAYSLYSIHTVANEYEPNKQFSRLIPREIQTLDDITALSKIELGYFSAKSSINLSPSVSPSSKKFKNYYFSAETKEGTFKGLSIKDKTSEVSLVSKSLQSQDQIKLEELFEKGNLDSDFDLVKLCLNTSPDTLTLLSSSHDFQLAMSAIIFRSIFIIYDGGIFEFELPSGLKGIQFGDPKESHTVAIFLYDNRKALFEINFAQFSQQEIDFFLNTIDVNEPELGE</sequence>
<proteinExistence type="predicted"/>
<protein>
    <submittedName>
        <fullName evidence="1">Uncharacterized protein</fullName>
    </submittedName>
</protein>
<dbReference type="OrthoDB" id="7067631at2"/>
<accession>Q12MI1</accession>
<dbReference type="RefSeq" id="WP_011496500.1">
    <property type="nucleotide sequence ID" value="NC_007954.1"/>
</dbReference>
<dbReference type="EMBL" id="CP000302">
    <property type="protein sequence ID" value="ABE55345.1"/>
    <property type="molecule type" value="Genomic_DNA"/>
</dbReference>
<organism evidence="1 2">
    <name type="scientific">Shewanella denitrificans (strain OS217 / ATCC BAA-1090 / DSM 15013)</name>
    <dbReference type="NCBI Taxonomy" id="318161"/>
    <lineage>
        <taxon>Bacteria</taxon>
        <taxon>Pseudomonadati</taxon>
        <taxon>Pseudomonadota</taxon>
        <taxon>Gammaproteobacteria</taxon>
        <taxon>Alteromonadales</taxon>
        <taxon>Shewanellaceae</taxon>
        <taxon>Shewanella</taxon>
    </lineage>
</organism>
<keyword evidence="2" id="KW-1185">Reference proteome</keyword>
<dbReference type="KEGG" id="sdn:Sden_2063"/>